<dbReference type="EMBL" id="HBGF01017601">
    <property type="protein sequence ID" value="CAD9109763.1"/>
    <property type="molecule type" value="Transcribed_RNA"/>
</dbReference>
<organism evidence="3">
    <name type="scientific">Neobodo designis</name>
    <name type="common">Flagellated protozoan</name>
    <name type="synonym">Bodo designis</name>
    <dbReference type="NCBI Taxonomy" id="312471"/>
    <lineage>
        <taxon>Eukaryota</taxon>
        <taxon>Discoba</taxon>
        <taxon>Euglenozoa</taxon>
        <taxon>Kinetoplastea</taxon>
        <taxon>Metakinetoplastina</taxon>
        <taxon>Neobodonida</taxon>
        <taxon>Neobodo</taxon>
    </lineage>
</organism>
<feature type="chain" id="PRO_5030777262" description="Fungal lipase-type domain-containing protein" evidence="1">
    <location>
        <begin position="24"/>
        <end position="325"/>
    </location>
</feature>
<name>A0A7S1PZC0_NEODS</name>
<feature type="domain" description="Fungal lipase-type" evidence="2">
    <location>
        <begin position="89"/>
        <end position="228"/>
    </location>
</feature>
<dbReference type="InterPro" id="IPR029058">
    <property type="entry name" value="AB_hydrolase_fold"/>
</dbReference>
<dbReference type="GO" id="GO:0006629">
    <property type="term" value="P:lipid metabolic process"/>
    <property type="evidence" value="ECO:0007669"/>
    <property type="project" value="InterPro"/>
</dbReference>
<evidence type="ECO:0000259" key="2">
    <source>
        <dbReference type="Pfam" id="PF01764"/>
    </source>
</evidence>
<dbReference type="PANTHER" id="PTHR45856">
    <property type="entry name" value="ALPHA/BETA-HYDROLASES SUPERFAMILY PROTEIN"/>
    <property type="match status" value="1"/>
</dbReference>
<evidence type="ECO:0000256" key="1">
    <source>
        <dbReference type="SAM" id="SignalP"/>
    </source>
</evidence>
<dbReference type="InterPro" id="IPR002921">
    <property type="entry name" value="Fungal_lipase-type"/>
</dbReference>
<dbReference type="PANTHER" id="PTHR45856:SF25">
    <property type="entry name" value="FUNGAL LIPASE-LIKE DOMAIN-CONTAINING PROTEIN"/>
    <property type="match status" value="1"/>
</dbReference>
<sequence>MARSVAVAAWLCALALAASAVTATYSTDVAFRAVHYAKLIKCAPSAINANNCGVACDYFNGTFVNVTAWDNVNDTQVLVGYNTADNQVVVSFRGSTTLLNFIEDAEVWKVDYPNCPASMGCKVHAGFYHTYLYAKPRIFAEVAALMQAHPSASIVVTGHSLGASQARLCALDLVAAYPNAAVFDYTFGTPRTGNPAFAQYAESQGFPVHGRHYHVTHAADPVPHLPPMSWDYIHIPRAVWYDPKFPAAQGGFVVCNGTATAEDPHCSNSLPWYDYKVTDHFHYLGVYTGCGTEANEHTHDREFRANLHAVLRDEALTRRLFGGRH</sequence>
<dbReference type="SUPFAM" id="SSF53474">
    <property type="entry name" value="alpha/beta-Hydrolases"/>
    <property type="match status" value="1"/>
</dbReference>
<evidence type="ECO:0000313" key="3">
    <source>
        <dbReference type="EMBL" id="CAD9109763.1"/>
    </source>
</evidence>
<reference evidence="3" key="1">
    <citation type="submission" date="2021-01" db="EMBL/GenBank/DDBJ databases">
        <authorList>
            <person name="Corre E."/>
            <person name="Pelletier E."/>
            <person name="Niang G."/>
            <person name="Scheremetjew M."/>
            <person name="Finn R."/>
            <person name="Kale V."/>
            <person name="Holt S."/>
            <person name="Cochrane G."/>
            <person name="Meng A."/>
            <person name="Brown T."/>
            <person name="Cohen L."/>
        </authorList>
    </citation>
    <scope>NUCLEOTIDE SEQUENCE</scope>
    <source>
        <strain evidence="3">CCAP 1951/1</strain>
    </source>
</reference>
<keyword evidence="1" id="KW-0732">Signal</keyword>
<proteinExistence type="predicted"/>
<accession>A0A7S1PZC0</accession>
<dbReference type="AlphaFoldDB" id="A0A7S1PZC0"/>
<protein>
    <recommendedName>
        <fullName evidence="2">Fungal lipase-type domain-containing protein</fullName>
    </recommendedName>
</protein>
<gene>
    <name evidence="3" type="ORF">NDES1114_LOCUS11580</name>
</gene>
<dbReference type="Gene3D" id="3.40.50.1820">
    <property type="entry name" value="alpha/beta hydrolase"/>
    <property type="match status" value="1"/>
</dbReference>
<dbReference type="Pfam" id="PF01764">
    <property type="entry name" value="Lipase_3"/>
    <property type="match status" value="1"/>
</dbReference>
<dbReference type="InterPro" id="IPR051218">
    <property type="entry name" value="Sec_MonoDiacylglyc_Lipase"/>
</dbReference>
<feature type="signal peptide" evidence="1">
    <location>
        <begin position="1"/>
        <end position="23"/>
    </location>
</feature>
<dbReference type="CDD" id="cd00519">
    <property type="entry name" value="Lipase_3"/>
    <property type="match status" value="1"/>
</dbReference>